<proteinExistence type="predicted"/>
<dbReference type="Proteomes" id="UP000321562">
    <property type="component" value="Unassembled WGS sequence"/>
</dbReference>
<dbReference type="SMART" id="SM01007">
    <property type="entry name" value="Aldolase_II"/>
    <property type="match status" value="1"/>
</dbReference>
<dbReference type="SUPFAM" id="SSF53639">
    <property type="entry name" value="AraD/HMP-PK domain-like"/>
    <property type="match status" value="1"/>
</dbReference>
<organism evidence="2 3">
    <name type="scientific">Paracoccus aurantiacus</name>
    <dbReference type="NCBI Taxonomy" id="2599412"/>
    <lineage>
        <taxon>Bacteria</taxon>
        <taxon>Pseudomonadati</taxon>
        <taxon>Pseudomonadota</taxon>
        <taxon>Alphaproteobacteria</taxon>
        <taxon>Rhodobacterales</taxon>
        <taxon>Paracoccaceae</taxon>
        <taxon>Paracoccus</taxon>
    </lineage>
</organism>
<feature type="domain" description="Class II aldolase/adducin N-terminal" evidence="1">
    <location>
        <begin position="11"/>
        <end position="199"/>
    </location>
</feature>
<gene>
    <name evidence="2" type="ORF">FQV27_16485</name>
</gene>
<dbReference type="Pfam" id="PF00596">
    <property type="entry name" value="Aldolase_II"/>
    <property type="match status" value="1"/>
</dbReference>
<dbReference type="OrthoDB" id="9814830at2"/>
<name>A0A5C6RVR3_9RHOB</name>
<evidence type="ECO:0000259" key="1">
    <source>
        <dbReference type="SMART" id="SM01007"/>
    </source>
</evidence>
<dbReference type="AlphaFoldDB" id="A0A5C6RVR3"/>
<evidence type="ECO:0000313" key="2">
    <source>
        <dbReference type="EMBL" id="TXB65650.1"/>
    </source>
</evidence>
<reference evidence="2 3" key="1">
    <citation type="submission" date="2019-08" db="EMBL/GenBank/DDBJ databases">
        <authorList>
            <person name="Ye J."/>
        </authorList>
    </citation>
    <scope>NUCLEOTIDE SEQUENCE [LARGE SCALE GENOMIC DNA]</scope>
    <source>
        <strain evidence="2 3">TK008</strain>
    </source>
</reference>
<sequence>MTQPEGPLWQEFLTVSARIGLDIGLVQGAGGNSSLKDGRIMWIKASGNWLAAADTHPIMVPVDLAALRERVMASELAETDIAATTLSGGPAGMRASVETPFHALLPGRCVLHVHCVDTIAAAIRVDAADLLHDRLAGLNWRWQPYVKPGVPLTNALRDSGAAEADLIVLGNHGLIAQADTPAAAEALLSQVRERLGGPVPSRRAAPGGAWPSLAGTGYSVARVPDGNDLMFWPELRAHAGNCVIAPDFVVFFGPSIPILTPGPDLPRRLCALAEAQLPQNAIVLVEGLGALIRADAMRGTEELLSGFVHVLKRHVMNGGGPMRRLDPAEIAELLNWDAEKYRQAMNRGPDGTG</sequence>
<keyword evidence="3" id="KW-1185">Reference proteome</keyword>
<dbReference type="EMBL" id="VOPL01000009">
    <property type="protein sequence ID" value="TXB65650.1"/>
    <property type="molecule type" value="Genomic_DNA"/>
</dbReference>
<protein>
    <submittedName>
        <fullName evidence="2">Class II aldolase</fullName>
    </submittedName>
</protein>
<evidence type="ECO:0000313" key="3">
    <source>
        <dbReference type="Proteomes" id="UP000321562"/>
    </source>
</evidence>
<comment type="caution">
    <text evidence="2">The sequence shown here is derived from an EMBL/GenBank/DDBJ whole genome shotgun (WGS) entry which is preliminary data.</text>
</comment>
<dbReference type="InterPro" id="IPR001303">
    <property type="entry name" value="Aldolase_II/adducin_N"/>
</dbReference>
<dbReference type="InterPro" id="IPR036409">
    <property type="entry name" value="Aldolase_II/adducin_N_sf"/>
</dbReference>
<accession>A0A5C6RVR3</accession>
<dbReference type="Gene3D" id="3.40.225.10">
    <property type="entry name" value="Class II aldolase/adducin N-terminal domain"/>
    <property type="match status" value="1"/>
</dbReference>
<dbReference type="RefSeq" id="WP_147100687.1">
    <property type="nucleotide sequence ID" value="NZ_JBHUFH010000037.1"/>
</dbReference>